<dbReference type="STRING" id="94130.A0A2Z6RPJ3"/>
<dbReference type="InterPro" id="IPR029045">
    <property type="entry name" value="ClpP/crotonase-like_dom_sf"/>
</dbReference>
<evidence type="ECO:0000313" key="5">
    <source>
        <dbReference type="Proteomes" id="UP000247702"/>
    </source>
</evidence>
<reference evidence="4" key="2">
    <citation type="submission" date="2019-10" db="EMBL/GenBank/DDBJ databases">
        <title>Conservation and host-specific expression of non-tandemly repeated heterogenous ribosome RNA gene in arbuscular mycorrhizal fungi.</title>
        <authorList>
            <person name="Maeda T."/>
            <person name="Kobayashi Y."/>
            <person name="Nakagawa T."/>
            <person name="Ezawa T."/>
            <person name="Yamaguchi K."/>
            <person name="Bino T."/>
            <person name="Nishimoto Y."/>
            <person name="Shigenobu S."/>
            <person name="Kawaguchi M."/>
        </authorList>
    </citation>
    <scope>NUCLEOTIDE SEQUENCE</scope>
    <source>
        <strain evidence="4">HR1</strain>
    </source>
</reference>
<organism evidence="3 5">
    <name type="scientific">Rhizophagus clarus</name>
    <dbReference type="NCBI Taxonomy" id="94130"/>
    <lineage>
        <taxon>Eukaryota</taxon>
        <taxon>Fungi</taxon>
        <taxon>Fungi incertae sedis</taxon>
        <taxon>Mucoromycota</taxon>
        <taxon>Glomeromycotina</taxon>
        <taxon>Glomeromycetes</taxon>
        <taxon>Glomerales</taxon>
        <taxon>Glomeraceae</taxon>
        <taxon>Rhizophagus</taxon>
    </lineage>
</organism>
<evidence type="ECO:0000313" key="4">
    <source>
        <dbReference type="EMBL" id="GES75729.1"/>
    </source>
</evidence>
<dbReference type="PANTHER" id="PTHR11941">
    <property type="entry name" value="ENOYL-COA HYDRATASE-RELATED"/>
    <property type="match status" value="1"/>
</dbReference>
<sequence>MSINFNVPPPETKYCVLTFPSPRILLITINRPKLLNALNLPAHFELDGIFNWYDKEPELWVAIITGAGNKAFCVGQDLKSGFTSTTLNEKGSLSSNDDDNESILKNFPKSGFAGISRRVDSLKPVIAAVNGLAIGGGMEIILACDIVVAAKNSVFSLPEVKRGIVAANGGLTRLVRFIGYQRACELAFTGRNISAEECKELGLVNKIVPTYKDVVPAALKIASEIIENSPDAIKYSKQGILYSLESPSLTEAERKHLTSDIAKKFYNQDNYKEGILSFKEKRKPKWKNSKL</sequence>
<dbReference type="PANTHER" id="PTHR11941:SF158">
    <property type="entry name" value="ENOYL-COA HYDRATASE (AFU_ORTHOLOGUE AFUA_2G10650)"/>
    <property type="match status" value="1"/>
</dbReference>
<dbReference type="GO" id="GO:0003824">
    <property type="term" value="F:catalytic activity"/>
    <property type="evidence" value="ECO:0007669"/>
    <property type="project" value="InterPro"/>
</dbReference>
<dbReference type="Pfam" id="PF00378">
    <property type="entry name" value="ECH_1"/>
    <property type="match status" value="1"/>
</dbReference>
<dbReference type="Gene3D" id="3.90.226.10">
    <property type="entry name" value="2-enoyl-CoA Hydratase, Chain A, domain 1"/>
    <property type="match status" value="1"/>
</dbReference>
<dbReference type="CDD" id="cd06558">
    <property type="entry name" value="crotonase-like"/>
    <property type="match status" value="1"/>
</dbReference>
<dbReference type="PROSITE" id="PS00166">
    <property type="entry name" value="ENOYL_COA_HYDRATASE"/>
    <property type="match status" value="1"/>
</dbReference>
<comment type="caution">
    <text evidence="3">The sequence shown here is derived from an EMBL/GenBank/DDBJ whole genome shotgun (WGS) entry which is preliminary data.</text>
</comment>
<dbReference type="SUPFAM" id="SSF52096">
    <property type="entry name" value="ClpP/crotonase"/>
    <property type="match status" value="1"/>
</dbReference>
<protein>
    <submittedName>
        <fullName evidence="4">Enoyl-CoA hydratase</fullName>
    </submittedName>
</protein>
<gene>
    <name evidence="4" type="ORF">RCL2_000314400</name>
    <name evidence="3" type="ORF">RclHR1_02280011</name>
</gene>
<dbReference type="OrthoDB" id="2018133at2759"/>
<accession>A0A2Z6RPJ3</accession>
<dbReference type="InterPro" id="IPR018376">
    <property type="entry name" value="Enoyl-CoA_hyd/isom_CS"/>
</dbReference>
<dbReference type="Proteomes" id="UP000247702">
    <property type="component" value="Unassembled WGS sequence"/>
</dbReference>
<dbReference type="Proteomes" id="UP000615446">
    <property type="component" value="Unassembled WGS sequence"/>
</dbReference>
<dbReference type="GO" id="GO:0005739">
    <property type="term" value="C:mitochondrion"/>
    <property type="evidence" value="ECO:0007669"/>
    <property type="project" value="TreeGrafter"/>
</dbReference>
<proteinExistence type="inferred from homology"/>
<comment type="similarity">
    <text evidence="1 2">Belongs to the enoyl-CoA hydratase/isomerase family.</text>
</comment>
<dbReference type="EMBL" id="BEXD01001424">
    <property type="protein sequence ID" value="GBB94038.1"/>
    <property type="molecule type" value="Genomic_DNA"/>
</dbReference>
<evidence type="ECO:0000256" key="1">
    <source>
        <dbReference type="ARBA" id="ARBA00005254"/>
    </source>
</evidence>
<dbReference type="InterPro" id="IPR001753">
    <property type="entry name" value="Enoyl-CoA_hydra/iso"/>
</dbReference>
<evidence type="ECO:0000313" key="3">
    <source>
        <dbReference type="EMBL" id="GBB94038.1"/>
    </source>
</evidence>
<dbReference type="AlphaFoldDB" id="A0A2Z6RPJ3"/>
<evidence type="ECO:0000256" key="2">
    <source>
        <dbReference type="RuleBase" id="RU003707"/>
    </source>
</evidence>
<keyword evidence="5" id="KW-1185">Reference proteome</keyword>
<dbReference type="EMBL" id="BLAL01000017">
    <property type="protein sequence ID" value="GES75729.1"/>
    <property type="molecule type" value="Genomic_DNA"/>
</dbReference>
<reference evidence="3 5" key="1">
    <citation type="submission" date="2017-11" db="EMBL/GenBank/DDBJ databases">
        <title>The genome of Rhizophagus clarus HR1 reveals common genetic basis of auxotrophy among arbuscular mycorrhizal fungi.</title>
        <authorList>
            <person name="Kobayashi Y."/>
        </authorList>
    </citation>
    <scope>NUCLEOTIDE SEQUENCE [LARGE SCALE GENOMIC DNA]</scope>
    <source>
        <strain evidence="3 5">HR1</strain>
    </source>
</reference>
<dbReference type="GO" id="GO:0006635">
    <property type="term" value="P:fatty acid beta-oxidation"/>
    <property type="evidence" value="ECO:0007669"/>
    <property type="project" value="TreeGrafter"/>
</dbReference>
<name>A0A2Z6RPJ3_9GLOM</name>